<name>A0A561E397_9MICO</name>
<comment type="caution">
    <text evidence="2">The sequence shown here is derived from an EMBL/GenBank/DDBJ whole genome shotgun (WGS) entry which is preliminary data.</text>
</comment>
<protein>
    <submittedName>
        <fullName evidence="2">Uncharacterized protein DUF5063</fullName>
    </submittedName>
</protein>
<sequence length="229" mass="24151">MPDQSDHTDATTPERAEAAKPETTARSGDVTEADGAASATAGDNEATAQLGALAAETAAEAAEFCAAVRELATGAAPDAAIPLLLLLIAQLQVTGARLGAIQDVVLVERFEPDPGPEDTLDALRMALANLFDGIDDYADVVDPVTSVEPARGALSDDLAEIVGALEHGLLHYQRGRTIEAMWWWQFSYLSQWGVRASAALRVLQTILGHLRLDADDQVVADAEFAALHP</sequence>
<dbReference type="RefSeq" id="WP_145228807.1">
    <property type="nucleotide sequence ID" value="NZ_VIVQ01000002.1"/>
</dbReference>
<feature type="region of interest" description="Disordered" evidence="1">
    <location>
        <begin position="1"/>
        <end position="42"/>
    </location>
</feature>
<reference evidence="2 3" key="1">
    <citation type="submission" date="2019-06" db="EMBL/GenBank/DDBJ databases">
        <title>Sequencing the genomes of 1000 actinobacteria strains.</title>
        <authorList>
            <person name="Klenk H.-P."/>
        </authorList>
    </citation>
    <scope>NUCLEOTIDE SEQUENCE [LARGE SCALE GENOMIC DNA]</scope>
    <source>
        <strain evidence="2 3">DSM 19560</strain>
    </source>
</reference>
<evidence type="ECO:0000313" key="3">
    <source>
        <dbReference type="Proteomes" id="UP000318297"/>
    </source>
</evidence>
<dbReference type="AlphaFoldDB" id="A0A561E397"/>
<dbReference type="EMBL" id="VIVQ01000002">
    <property type="protein sequence ID" value="TWE10082.1"/>
    <property type="molecule type" value="Genomic_DNA"/>
</dbReference>
<dbReference type="Proteomes" id="UP000318297">
    <property type="component" value="Unassembled WGS sequence"/>
</dbReference>
<organism evidence="2 3">
    <name type="scientific">Rudaeicoccus suwonensis</name>
    <dbReference type="NCBI Taxonomy" id="657409"/>
    <lineage>
        <taxon>Bacteria</taxon>
        <taxon>Bacillati</taxon>
        <taxon>Actinomycetota</taxon>
        <taxon>Actinomycetes</taxon>
        <taxon>Micrococcales</taxon>
        <taxon>Dermacoccaceae</taxon>
        <taxon>Rudaeicoccus</taxon>
    </lineage>
</organism>
<dbReference type="Gene3D" id="1.20.120.1550">
    <property type="entry name" value="Protein of unknown function DUF5063"/>
    <property type="match status" value="1"/>
</dbReference>
<dbReference type="InterPro" id="IPR032025">
    <property type="entry name" value="DUF5063"/>
</dbReference>
<dbReference type="Pfam" id="PF16702">
    <property type="entry name" value="DUF5063"/>
    <property type="match status" value="1"/>
</dbReference>
<proteinExistence type="predicted"/>
<feature type="compositionally biased region" description="Basic and acidic residues" evidence="1">
    <location>
        <begin position="1"/>
        <end position="20"/>
    </location>
</feature>
<evidence type="ECO:0000256" key="1">
    <source>
        <dbReference type="SAM" id="MobiDB-lite"/>
    </source>
</evidence>
<keyword evidence="3" id="KW-1185">Reference proteome</keyword>
<evidence type="ECO:0000313" key="2">
    <source>
        <dbReference type="EMBL" id="TWE10082.1"/>
    </source>
</evidence>
<gene>
    <name evidence="2" type="ORF">BKA23_2430</name>
</gene>
<dbReference type="InterPro" id="IPR038312">
    <property type="entry name" value="DUF5063_sf"/>
</dbReference>
<dbReference type="OrthoDB" id="3524665at2"/>
<accession>A0A561E397</accession>